<comment type="caution">
    <text evidence="1">The sequence shown here is derived from an EMBL/GenBank/DDBJ whole genome shotgun (WGS) entry which is preliminary data.</text>
</comment>
<gene>
    <name evidence="1" type="ORF">Pen02_58600</name>
</gene>
<reference evidence="1 2" key="1">
    <citation type="submission" date="2021-01" db="EMBL/GenBank/DDBJ databases">
        <title>Whole genome shotgun sequence of Plantactinospora endophytica NBRC 110450.</title>
        <authorList>
            <person name="Komaki H."/>
            <person name="Tamura T."/>
        </authorList>
    </citation>
    <scope>NUCLEOTIDE SEQUENCE [LARGE SCALE GENOMIC DNA]</scope>
    <source>
        <strain evidence="1 2">NBRC 110450</strain>
    </source>
</reference>
<proteinExistence type="predicted"/>
<organism evidence="1 2">
    <name type="scientific">Plantactinospora endophytica</name>
    <dbReference type="NCBI Taxonomy" id="673535"/>
    <lineage>
        <taxon>Bacteria</taxon>
        <taxon>Bacillati</taxon>
        <taxon>Actinomycetota</taxon>
        <taxon>Actinomycetes</taxon>
        <taxon>Micromonosporales</taxon>
        <taxon>Micromonosporaceae</taxon>
        <taxon>Plantactinospora</taxon>
    </lineage>
</organism>
<sequence length="85" mass="9479">MFDVRVRLGEVIRIPAASRFRPTDGPVALWVTGVRLVANRPEQHEWVWLEGVKILHDGRSGDQAQILVPARLLAPTTPNPPENPP</sequence>
<keyword evidence="2" id="KW-1185">Reference proteome</keyword>
<dbReference type="Proteomes" id="UP000646749">
    <property type="component" value="Unassembled WGS sequence"/>
</dbReference>
<evidence type="ECO:0000313" key="1">
    <source>
        <dbReference type="EMBL" id="GIG90924.1"/>
    </source>
</evidence>
<evidence type="ECO:0000313" key="2">
    <source>
        <dbReference type="Proteomes" id="UP000646749"/>
    </source>
</evidence>
<accession>A0ABQ4E877</accession>
<dbReference type="EMBL" id="BONW01000030">
    <property type="protein sequence ID" value="GIG90924.1"/>
    <property type="molecule type" value="Genomic_DNA"/>
</dbReference>
<dbReference type="RefSeq" id="WP_203869313.1">
    <property type="nucleotide sequence ID" value="NZ_BONW01000030.1"/>
</dbReference>
<name>A0ABQ4E877_9ACTN</name>
<protein>
    <submittedName>
        <fullName evidence="1">Uncharacterized protein</fullName>
    </submittedName>
</protein>